<protein>
    <submittedName>
        <fullName evidence="2">Uncharacterized protein</fullName>
    </submittedName>
</protein>
<dbReference type="Proteomes" id="UP000824469">
    <property type="component" value="Unassembled WGS sequence"/>
</dbReference>
<proteinExistence type="predicted"/>
<feature type="compositionally biased region" description="Basic and acidic residues" evidence="1">
    <location>
        <begin position="55"/>
        <end position="65"/>
    </location>
</feature>
<feature type="region of interest" description="Disordered" evidence="1">
    <location>
        <begin position="1"/>
        <end position="65"/>
    </location>
</feature>
<organism evidence="2 3">
    <name type="scientific">Taxus chinensis</name>
    <name type="common">Chinese yew</name>
    <name type="synonym">Taxus wallichiana var. chinensis</name>
    <dbReference type="NCBI Taxonomy" id="29808"/>
    <lineage>
        <taxon>Eukaryota</taxon>
        <taxon>Viridiplantae</taxon>
        <taxon>Streptophyta</taxon>
        <taxon>Embryophyta</taxon>
        <taxon>Tracheophyta</taxon>
        <taxon>Spermatophyta</taxon>
        <taxon>Pinopsida</taxon>
        <taxon>Pinidae</taxon>
        <taxon>Conifers II</taxon>
        <taxon>Cupressales</taxon>
        <taxon>Taxaceae</taxon>
        <taxon>Taxus</taxon>
    </lineage>
</organism>
<keyword evidence="3" id="KW-1185">Reference proteome</keyword>
<feature type="non-terminal residue" evidence="2">
    <location>
        <position position="65"/>
    </location>
</feature>
<dbReference type="EMBL" id="JAHRHJ020000006">
    <property type="protein sequence ID" value="KAH9311521.1"/>
    <property type="molecule type" value="Genomic_DNA"/>
</dbReference>
<gene>
    <name evidence="2" type="ORF">KI387_026556</name>
</gene>
<sequence>METLTEGGKISETKSKLSSSSTTTTSTYSLYAAVANEEKQDTSSLTDNGSVIQDKQVEETDQAVK</sequence>
<evidence type="ECO:0000313" key="2">
    <source>
        <dbReference type="EMBL" id="KAH9311521.1"/>
    </source>
</evidence>
<feature type="compositionally biased region" description="Polar residues" evidence="1">
    <location>
        <begin position="42"/>
        <end position="53"/>
    </location>
</feature>
<evidence type="ECO:0000313" key="3">
    <source>
        <dbReference type="Proteomes" id="UP000824469"/>
    </source>
</evidence>
<comment type="caution">
    <text evidence="2">The sequence shown here is derived from an EMBL/GenBank/DDBJ whole genome shotgun (WGS) entry which is preliminary data.</text>
</comment>
<dbReference type="AlphaFoldDB" id="A0AA38FVY0"/>
<reference evidence="2 3" key="1">
    <citation type="journal article" date="2021" name="Nat. Plants">
        <title>The Taxus genome provides insights into paclitaxel biosynthesis.</title>
        <authorList>
            <person name="Xiong X."/>
            <person name="Gou J."/>
            <person name="Liao Q."/>
            <person name="Li Y."/>
            <person name="Zhou Q."/>
            <person name="Bi G."/>
            <person name="Li C."/>
            <person name="Du R."/>
            <person name="Wang X."/>
            <person name="Sun T."/>
            <person name="Guo L."/>
            <person name="Liang H."/>
            <person name="Lu P."/>
            <person name="Wu Y."/>
            <person name="Zhang Z."/>
            <person name="Ro D.K."/>
            <person name="Shang Y."/>
            <person name="Huang S."/>
            <person name="Yan J."/>
        </authorList>
    </citation>
    <scope>NUCLEOTIDE SEQUENCE [LARGE SCALE GENOMIC DNA]</scope>
    <source>
        <strain evidence="2">Ta-2019</strain>
    </source>
</reference>
<feature type="compositionally biased region" description="Low complexity" evidence="1">
    <location>
        <begin position="16"/>
        <end position="31"/>
    </location>
</feature>
<name>A0AA38FVY0_TAXCH</name>
<accession>A0AA38FVY0</accession>
<evidence type="ECO:0000256" key="1">
    <source>
        <dbReference type="SAM" id="MobiDB-lite"/>
    </source>
</evidence>